<dbReference type="InterPro" id="IPR002646">
    <property type="entry name" value="PolA_pol_head_dom"/>
</dbReference>
<dbReference type="Gene3D" id="1.10.3090.10">
    <property type="entry name" value="cca-adding enzyme, domain 2"/>
    <property type="match status" value="1"/>
</dbReference>
<evidence type="ECO:0000256" key="5">
    <source>
        <dbReference type="SAM" id="MobiDB-lite"/>
    </source>
</evidence>
<reference evidence="8" key="1">
    <citation type="submission" date="2022-07" db="EMBL/GenBank/DDBJ databases">
        <authorList>
            <person name="Macas J."/>
            <person name="Novak P."/>
            <person name="Neumann P."/>
        </authorList>
    </citation>
    <scope>NUCLEOTIDE SEQUENCE</scope>
</reference>
<protein>
    <recommendedName>
        <fullName evidence="10">Polynucleotide adenylyltransferase</fullName>
    </recommendedName>
</protein>
<feature type="compositionally biased region" description="Basic and acidic residues" evidence="5">
    <location>
        <begin position="717"/>
        <end position="734"/>
    </location>
</feature>
<sequence>MAAICQRNRRDLFLPRLKALITASQKFNHTLAGGGPQFASTTKVAAHFKSEPGQVELTKWRKLDSRTFGITGSIIPSSPLMVLKLLKQKGFEAYLVGGCVRDLILNRIPKDFDVITTAGLRQIKKQFHRAVIVGRRFPICRVHIRGTVVEVSSFDTVSQQVEKSKNSFVPKMLKRCDEKDVYRWRNSMHRDFTINSLFYDPFGNIIYDYVNAMADLKSLKLQTMIPALSSFEEDCARILRGMRLAARLNFSFSVEIDTAIRKLSQSIKSLSKSRLMMEVGYMLSYGAAVPSISLLQRYNLLEVLLPFHAAYLAKQAAKQSSETILMLMKLFSSLDQLVSCNRPAHDSLWVALLAFHMSLANNPEDILVVLTFASVLYHGRWREGVKFARQHAKAAISYAPEISGSDGDGFMSEDDVLAERVKNMAAQVQASAHELIDAENLKKMTLNLSGSSSSCLVFISKKMVKSVVAFLDILVNDVTSLDTNRTNLLIDYERLVKGHVCETRFVLGTIILDTLGLGDALAELRKNRSEKVDKKRKESSQISENDHKMILRKNNLGKDIRGYETIGEGRGNYDMIGHKRSGDEDTGEVQEKRMQNFDVSKKVSKDIISHKKTGDEDGGEELERRKMDRDGSVLGSGDKEGKKKDKSQIIRENDHKILLRKVMPSKDIPREKIIGGDKPSKKVLKSMKNHKRSGDGDGGGISERRKRDFDCSVSGSGEKDEKKRNENSQIREDDHKMLLRKNVLGKDLLEDEIIGRDKVSQKVIRNTVNLKRSGDEDGGEVRGRKQDLNGNILGSSDKVEKKKTLHSIFK</sequence>
<comment type="caution">
    <text evidence="8">The sequence shown here is derived from an EMBL/GenBank/DDBJ whole genome shotgun (WGS) entry which is preliminary data.</text>
</comment>
<dbReference type="EMBL" id="CAMAPE010000021">
    <property type="protein sequence ID" value="CAH9089723.1"/>
    <property type="molecule type" value="Genomic_DNA"/>
</dbReference>
<proteinExistence type="inferred from homology"/>
<dbReference type="Pfam" id="PF12627">
    <property type="entry name" value="PolyA_pol_RNAbd"/>
    <property type="match status" value="1"/>
</dbReference>
<feature type="domain" description="tRNA nucleotidyltransferase/poly(A) polymerase RNA and SrmB- binding" evidence="7">
    <location>
        <begin position="249"/>
        <end position="311"/>
    </location>
</feature>
<feature type="region of interest" description="Disordered" evidence="5">
    <location>
        <begin position="574"/>
        <end position="734"/>
    </location>
</feature>
<dbReference type="InterPro" id="IPR032828">
    <property type="entry name" value="PolyA_RNA-bd"/>
</dbReference>
<dbReference type="Proteomes" id="UP001152484">
    <property type="component" value="Unassembled WGS sequence"/>
</dbReference>
<dbReference type="Gene3D" id="3.30.460.10">
    <property type="entry name" value="Beta Polymerase, domain 2"/>
    <property type="match status" value="1"/>
</dbReference>
<dbReference type="GO" id="GO:0000166">
    <property type="term" value="F:nucleotide binding"/>
    <property type="evidence" value="ECO:0007669"/>
    <property type="project" value="UniProtKB-KW"/>
</dbReference>
<accession>A0A9P0Z807</accession>
<gene>
    <name evidence="8" type="ORF">CEURO_LOCUS10973</name>
</gene>
<keyword evidence="2 4" id="KW-0808">Transferase</keyword>
<feature type="region of interest" description="Disordered" evidence="5">
    <location>
        <begin position="770"/>
        <end position="810"/>
    </location>
</feature>
<dbReference type="GO" id="GO:0016779">
    <property type="term" value="F:nucleotidyltransferase activity"/>
    <property type="evidence" value="ECO:0007669"/>
    <property type="project" value="InterPro"/>
</dbReference>
<feature type="compositionally biased region" description="Basic and acidic residues" evidence="5">
    <location>
        <begin position="667"/>
        <end position="680"/>
    </location>
</feature>
<evidence type="ECO:0000256" key="1">
    <source>
        <dbReference type="ARBA" id="ARBA00007265"/>
    </source>
</evidence>
<keyword evidence="4" id="KW-0694">RNA-binding</keyword>
<dbReference type="OrthoDB" id="445712at2759"/>
<dbReference type="InterPro" id="IPR052191">
    <property type="entry name" value="tRNA_ntf/polyA_polymerase_I"/>
</dbReference>
<evidence type="ECO:0000256" key="3">
    <source>
        <dbReference type="ARBA" id="ARBA00022741"/>
    </source>
</evidence>
<evidence type="ECO:0008006" key="10">
    <source>
        <dbReference type="Google" id="ProtNLM"/>
    </source>
</evidence>
<evidence type="ECO:0000313" key="8">
    <source>
        <dbReference type="EMBL" id="CAH9089723.1"/>
    </source>
</evidence>
<dbReference type="CDD" id="cd05398">
    <property type="entry name" value="NT_ClassII-CCAase"/>
    <property type="match status" value="1"/>
</dbReference>
<comment type="similarity">
    <text evidence="1 4">Belongs to the tRNA nucleotidyltransferase/poly(A) polymerase family.</text>
</comment>
<keyword evidence="9" id="KW-1185">Reference proteome</keyword>
<dbReference type="GO" id="GO:0001680">
    <property type="term" value="P:tRNA 3'-terminal CCA addition"/>
    <property type="evidence" value="ECO:0007669"/>
    <property type="project" value="UniProtKB-ARBA"/>
</dbReference>
<dbReference type="SUPFAM" id="SSF81301">
    <property type="entry name" value="Nucleotidyltransferase"/>
    <property type="match status" value="1"/>
</dbReference>
<feature type="domain" description="Poly A polymerase head" evidence="6">
    <location>
        <begin position="93"/>
        <end position="220"/>
    </location>
</feature>
<evidence type="ECO:0000256" key="2">
    <source>
        <dbReference type="ARBA" id="ARBA00022679"/>
    </source>
</evidence>
<evidence type="ECO:0000259" key="7">
    <source>
        <dbReference type="Pfam" id="PF12627"/>
    </source>
</evidence>
<name>A0A9P0Z807_CUSEU</name>
<dbReference type="PANTHER" id="PTHR43051">
    <property type="entry name" value="POLYNUCLEOTIDE ADENYLYLTRANSFERASE FAMILY PROTEIN"/>
    <property type="match status" value="1"/>
</dbReference>
<dbReference type="InterPro" id="IPR043519">
    <property type="entry name" value="NT_sf"/>
</dbReference>
<feature type="compositionally biased region" description="Basic and acidic residues" evidence="5">
    <location>
        <begin position="772"/>
        <end position="787"/>
    </location>
</feature>
<dbReference type="AlphaFoldDB" id="A0A9P0Z807"/>
<dbReference type="SUPFAM" id="SSF81891">
    <property type="entry name" value="Poly A polymerase C-terminal region-like"/>
    <property type="match status" value="1"/>
</dbReference>
<keyword evidence="3" id="KW-0547">Nucleotide-binding</keyword>
<feature type="compositionally biased region" description="Basic and acidic residues" evidence="5">
    <location>
        <begin position="576"/>
        <end position="657"/>
    </location>
</feature>
<dbReference type="Pfam" id="PF01743">
    <property type="entry name" value="PolyA_pol"/>
    <property type="match status" value="1"/>
</dbReference>
<dbReference type="PANTHER" id="PTHR43051:SF1">
    <property type="entry name" value="POLYNUCLEOTIDE ADENYLYLTRANSFERASE FAMILY PROTEIN"/>
    <property type="match status" value="1"/>
</dbReference>
<organism evidence="8 9">
    <name type="scientific">Cuscuta europaea</name>
    <name type="common">European dodder</name>
    <dbReference type="NCBI Taxonomy" id="41803"/>
    <lineage>
        <taxon>Eukaryota</taxon>
        <taxon>Viridiplantae</taxon>
        <taxon>Streptophyta</taxon>
        <taxon>Embryophyta</taxon>
        <taxon>Tracheophyta</taxon>
        <taxon>Spermatophyta</taxon>
        <taxon>Magnoliopsida</taxon>
        <taxon>eudicotyledons</taxon>
        <taxon>Gunneridae</taxon>
        <taxon>Pentapetalae</taxon>
        <taxon>asterids</taxon>
        <taxon>lamiids</taxon>
        <taxon>Solanales</taxon>
        <taxon>Convolvulaceae</taxon>
        <taxon>Cuscuteae</taxon>
        <taxon>Cuscuta</taxon>
        <taxon>Cuscuta subgen. Cuscuta</taxon>
    </lineage>
</organism>
<evidence type="ECO:0000313" key="9">
    <source>
        <dbReference type="Proteomes" id="UP001152484"/>
    </source>
</evidence>
<evidence type="ECO:0000256" key="4">
    <source>
        <dbReference type="RuleBase" id="RU003953"/>
    </source>
</evidence>
<evidence type="ECO:0000259" key="6">
    <source>
        <dbReference type="Pfam" id="PF01743"/>
    </source>
</evidence>
<feature type="compositionally biased region" description="Basic residues" evidence="5">
    <location>
        <begin position="681"/>
        <end position="691"/>
    </location>
</feature>
<dbReference type="GO" id="GO:0003723">
    <property type="term" value="F:RNA binding"/>
    <property type="evidence" value="ECO:0007669"/>
    <property type="project" value="UniProtKB-KW"/>
</dbReference>